<dbReference type="SUPFAM" id="SSF48452">
    <property type="entry name" value="TPR-like"/>
    <property type="match status" value="3"/>
</dbReference>
<dbReference type="InterPro" id="IPR011990">
    <property type="entry name" value="TPR-like_helical_dom_sf"/>
</dbReference>
<dbReference type="Gene3D" id="1.25.40.10">
    <property type="entry name" value="Tetratricopeptide repeat domain"/>
    <property type="match status" value="2"/>
</dbReference>
<name>A0A9W6KTB0_9ACTN</name>
<organism evidence="2 3">
    <name type="scientific">Dactylosporangium matsuzakiense</name>
    <dbReference type="NCBI Taxonomy" id="53360"/>
    <lineage>
        <taxon>Bacteria</taxon>
        <taxon>Bacillati</taxon>
        <taxon>Actinomycetota</taxon>
        <taxon>Actinomycetes</taxon>
        <taxon>Micromonosporales</taxon>
        <taxon>Micromonosporaceae</taxon>
        <taxon>Dactylosporangium</taxon>
    </lineage>
</organism>
<dbReference type="PANTHER" id="PTHR46082">
    <property type="entry name" value="ATP/GTP-BINDING PROTEIN-RELATED"/>
    <property type="match status" value="1"/>
</dbReference>
<dbReference type="InterPro" id="IPR053137">
    <property type="entry name" value="NLR-like"/>
</dbReference>
<dbReference type="Pfam" id="PF00931">
    <property type="entry name" value="NB-ARC"/>
    <property type="match status" value="1"/>
</dbReference>
<comment type="caution">
    <text evidence="2">The sequence shown here is derived from an EMBL/GenBank/DDBJ whole genome shotgun (WGS) entry which is preliminary data.</text>
</comment>
<reference evidence="2" key="2">
    <citation type="submission" date="2023-01" db="EMBL/GenBank/DDBJ databases">
        <authorList>
            <person name="Sun Q."/>
            <person name="Evtushenko L."/>
        </authorList>
    </citation>
    <scope>NUCLEOTIDE SEQUENCE</scope>
    <source>
        <strain evidence="2">VKM Ac-1321</strain>
    </source>
</reference>
<gene>
    <name evidence="2" type="ORF">GCM10017581_068710</name>
</gene>
<dbReference type="InterPro" id="IPR002182">
    <property type="entry name" value="NB-ARC"/>
</dbReference>
<dbReference type="Proteomes" id="UP001143480">
    <property type="component" value="Unassembled WGS sequence"/>
</dbReference>
<sequence>MGDLLRRQLKELHASAGSPTADKLLEHSQLRGHSVSRAALAAVPTGTGGLRWATLVAFVDACAGYAEGRKESLPAQKTDVLTWRARFDQAYPGQRKDRPHSEPQQARIVGSVPGLADCFQPRALVGDLAGAGVDSSAAVLTPTSTAMRTWLLSGMGGVGKTQLAAHLARRLHDTGQLDLLAWITATSRDAIVAGYAQAAVDLALTGADGNDTERDAARFHAWLATTGKRWLVVLDDLSSPADVKGLWPPPRSTGRTVVTTRLRGSALVGPGRRFVSVGVFTDADAAAYVGARLADAPGLADDVDGLIAALYHLPLALAHATAYMIDEDIPCSEYQRRLAERGRKLEDLAPPTDELPDDYTRTVAATVSLSVQAADKIRPVGLASPLLNLASVLDPAGIPAALFTTDTARSWLAHTRPAVAGVKADDLDVDTVRSGLRVLHRLNLVMDATARAAVTVHGLVQRVTRDLATEEHLTDLARTAADALVEIWPDIESDADVAQSLRSNTAYVYQWGRDGLLEPGAHPVLQMANSSLGTSGNPTAAVAAFTQLATDVARVLGPEHPDTLATRAYLAQWRGESGDPAGAAVTFHQLFTDQLRVLGPDHPDTLMTRGSIARWRGEAGDPDSAAAEYEQLLTDQMRVLGPDHRNTLTTRSNLARWRGVAGDPPGAAAAYEQLLVDQVRILGPDDSDTLITRANLAQWRGAAGDPAGAAQALEAMLANLESVFSADDPKCLTARANLAYWRGAAGDPVGAAAAYEQLLADQLRVLGPDHPITLQTRINLAGWHGEAGDAAGAVEAFACALADLVRVFGPDHPHTLITRRNLAEWLMEAGDAVGATGAFEHLLTEQLRVLGPDHPDALNTRYDLAQSRARAGDAGGAVRAFEALLHDLLRLHGPRHPSTLSIRANLASWRGEAGDAAGAVQAFEELLDDLLQVLSTDHPFLLGVRRDLAVWRDKAGTLPGPAAEDAG</sequence>
<keyword evidence="3" id="KW-1185">Reference proteome</keyword>
<dbReference type="NCBIfam" id="NF040586">
    <property type="entry name" value="FxSxx_TPR"/>
    <property type="match status" value="1"/>
</dbReference>
<dbReference type="EMBL" id="BSFP01000053">
    <property type="protein sequence ID" value="GLL05124.1"/>
    <property type="molecule type" value="Genomic_DNA"/>
</dbReference>
<evidence type="ECO:0000313" key="3">
    <source>
        <dbReference type="Proteomes" id="UP001143480"/>
    </source>
</evidence>
<dbReference type="PANTHER" id="PTHR46082:SF6">
    <property type="entry name" value="AAA+ ATPASE DOMAIN-CONTAINING PROTEIN-RELATED"/>
    <property type="match status" value="1"/>
</dbReference>
<dbReference type="SUPFAM" id="SSF52540">
    <property type="entry name" value="P-loop containing nucleoside triphosphate hydrolases"/>
    <property type="match status" value="1"/>
</dbReference>
<evidence type="ECO:0000313" key="2">
    <source>
        <dbReference type="EMBL" id="GLL05124.1"/>
    </source>
</evidence>
<dbReference type="Gene3D" id="3.40.50.300">
    <property type="entry name" value="P-loop containing nucleotide triphosphate hydrolases"/>
    <property type="match status" value="1"/>
</dbReference>
<accession>A0A9W6KTB0</accession>
<dbReference type="GO" id="GO:0043531">
    <property type="term" value="F:ADP binding"/>
    <property type="evidence" value="ECO:0007669"/>
    <property type="project" value="InterPro"/>
</dbReference>
<proteinExistence type="predicted"/>
<reference evidence="2" key="1">
    <citation type="journal article" date="2014" name="Int. J. Syst. Evol. Microbiol.">
        <title>Complete genome sequence of Corynebacterium casei LMG S-19264T (=DSM 44701T), isolated from a smear-ripened cheese.</title>
        <authorList>
            <consortium name="US DOE Joint Genome Institute (JGI-PGF)"/>
            <person name="Walter F."/>
            <person name="Albersmeier A."/>
            <person name="Kalinowski J."/>
            <person name="Ruckert C."/>
        </authorList>
    </citation>
    <scope>NUCLEOTIDE SEQUENCE</scope>
    <source>
        <strain evidence="2">VKM Ac-1321</strain>
    </source>
</reference>
<dbReference type="InterPro" id="IPR027417">
    <property type="entry name" value="P-loop_NTPase"/>
</dbReference>
<dbReference type="Pfam" id="PF13374">
    <property type="entry name" value="TPR_10"/>
    <property type="match status" value="1"/>
</dbReference>
<feature type="domain" description="NB-ARC" evidence="1">
    <location>
        <begin position="152"/>
        <end position="263"/>
    </location>
</feature>
<dbReference type="Pfam" id="PF13424">
    <property type="entry name" value="TPR_12"/>
    <property type="match status" value="1"/>
</dbReference>
<dbReference type="RefSeq" id="WP_271189799.1">
    <property type="nucleotide sequence ID" value="NZ_BSFP01000053.1"/>
</dbReference>
<protein>
    <submittedName>
        <fullName evidence="2">Tetratricopeptide repeat protein</fullName>
    </submittedName>
</protein>
<evidence type="ECO:0000259" key="1">
    <source>
        <dbReference type="Pfam" id="PF00931"/>
    </source>
</evidence>
<dbReference type="AlphaFoldDB" id="A0A9W6KTB0"/>